<evidence type="ECO:0000259" key="3">
    <source>
        <dbReference type="PROSITE" id="PS51900"/>
    </source>
</evidence>
<evidence type="ECO:0000256" key="2">
    <source>
        <dbReference type="PROSITE-ProRule" id="PRU01248"/>
    </source>
</evidence>
<name>A0ABY7ZZM2_9ACTN</name>
<dbReference type="RefSeq" id="WP_275305852.1">
    <property type="nucleotide sequence ID" value="NZ_CP095749.1"/>
</dbReference>
<gene>
    <name evidence="4" type="ORF">MOV08_01575</name>
</gene>
<proteinExistence type="predicted"/>
<dbReference type="InterPro" id="IPR010998">
    <property type="entry name" value="Integrase_recombinase_N"/>
</dbReference>
<organism evidence="4 5">
    <name type="scientific">Streptomyces yunnanensis</name>
    <dbReference type="NCBI Taxonomy" id="156453"/>
    <lineage>
        <taxon>Bacteria</taxon>
        <taxon>Bacillati</taxon>
        <taxon>Actinomycetota</taxon>
        <taxon>Actinomycetes</taxon>
        <taxon>Kitasatosporales</taxon>
        <taxon>Streptomycetaceae</taxon>
        <taxon>Streptomyces</taxon>
    </lineage>
</organism>
<evidence type="ECO:0000313" key="4">
    <source>
        <dbReference type="EMBL" id="WEB38124.1"/>
    </source>
</evidence>
<dbReference type="InterPro" id="IPR011010">
    <property type="entry name" value="DNA_brk_join_enz"/>
</dbReference>
<dbReference type="PROSITE" id="PS51900">
    <property type="entry name" value="CB"/>
    <property type="match status" value="1"/>
</dbReference>
<dbReference type="SUPFAM" id="SSF56349">
    <property type="entry name" value="DNA breaking-rejoining enzymes"/>
    <property type="match status" value="1"/>
</dbReference>
<keyword evidence="1 2" id="KW-0238">DNA-binding</keyword>
<dbReference type="InterPro" id="IPR004107">
    <property type="entry name" value="Integrase_SAM-like_N"/>
</dbReference>
<keyword evidence="5" id="KW-1185">Reference proteome</keyword>
<accession>A0ABY7ZZM2</accession>
<protein>
    <submittedName>
        <fullName evidence="4">N-terminal phage integrase SAM-like domain-containing protein</fullName>
    </submittedName>
</protein>
<dbReference type="Gene3D" id="1.10.150.130">
    <property type="match status" value="1"/>
</dbReference>
<reference evidence="4 5" key="1">
    <citation type="submission" date="2022-03" db="EMBL/GenBank/DDBJ databases">
        <title>Streptomyces yunnanensis P86,complete genome.</title>
        <authorList>
            <person name="Chen S."/>
            <person name="Zhang Q."/>
        </authorList>
    </citation>
    <scope>NUCLEOTIDE SEQUENCE [LARGE SCALE GENOMIC DNA]</scope>
    <source>
        <strain evidence="4 5">P86</strain>
    </source>
</reference>
<dbReference type="InterPro" id="IPR044068">
    <property type="entry name" value="CB"/>
</dbReference>
<dbReference type="EMBL" id="CP095749">
    <property type="protein sequence ID" value="WEB38124.1"/>
    <property type="molecule type" value="Genomic_DNA"/>
</dbReference>
<evidence type="ECO:0000313" key="5">
    <source>
        <dbReference type="Proteomes" id="UP001218629"/>
    </source>
</evidence>
<feature type="domain" description="Core-binding (CB)" evidence="3">
    <location>
        <begin position="24"/>
        <end position="100"/>
    </location>
</feature>
<sequence length="142" mass="15923">MDFATKVENDKHENTYIDPNAGKVSLRRYAEDWLNAVILSSGTWESYERILRLHVLPRLGRKTIAQVTAADMQELYKAGAKPNTIEARGIALSSLLSHAVRRKRIANNPVQEAEKPAGPVVPVDERSLPRLEEIQAVTRARP</sequence>
<evidence type="ECO:0000256" key="1">
    <source>
        <dbReference type="ARBA" id="ARBA00023125"/>
    </source>
</evidence>
<dbReference type="Proteomes" id="UP001218629">
    <property type="component" value="Chromosome"/>
</dbReference>
<dbReference type="Pfam" id="PF14659">
    <property type="entry name" value="Phage_int_SAM_3"/>
    <property type="match status" value="1"/>
</dbReference>